<comment type="caution">
    <text evidence="11">The sequence shown here is derived from an EMBL/GenBank/DDBJ whole genome shotgun (WGS) entry which is preliminary data.</text>
</comment>
<feature type="transmembrane region" description="Helical" evidence="9">
    <location>
        <begin position="110"/>
        <end position="135"/>
    </location>
</feature>
<gene>
    <name evidence="11" type="ORF">C7H09_02415</name>
</gene>
<name>A0A2T1KTP4_9GAMM</name>
<evidence type="ECO:0000256" key="7">
    <source>
        <dbReference type="ARBA" id="ARBA00023136"/>
    </source>
</evidence>
<proteinExistence type="inferred from homology"/>
<dbReference type="InterPro" id="IPR055348">
    <property type="entry name" value="DctQ"/>
</dbReference>
<feature type="transmembrane region" description="Helical" evidence="9">
    <location>
        <begin position="155"/>
        <end position="173"/>
    </location>
</feature>
<evidence type="ECO:0000256" key="4">
    <source>
        <dbReference type="ARBA" id="ARBA00022519"/>
    </source>
</evidence>
<keyword evidence="6 9" id="KW-1133">Transmembrane helix</keyword>
<evidence type="ECO:0000313" key="11">
    <source>
        <dbReference type="EMBL" id="PSF13477.1"/>
    </source>
</evidence>
<comment type="subunit">
    <text evidence="9">The complex comprises the extracytoplasmic solute receptor protein and the two transmembrane proteins.</text>
</comment>
<organism evidence="11 12">
    <name type="scientific">Marinobacter fuscus</name>
    <dbReference type="NCBI Taxonomy" id="2109942"/>
    <lineage>
        <taxon>Bacteria</taxon>
        <taxon>Pseudomonadati</taxon>
        <taxon>Pseudomonadota</taxon>
        <taxon>Gammaproteobacteria</taxon>
        <taxon>Pseudomonadales</taxon>
        <taxon>Marinobacteraceae</taxon>
        <taxon>Marinobacter</taxon>
    </lineage>
</organism>
<accession>A0A2T1KTP4</accession>
<evidence type="ECO:0000256" key="1">
    <source>
        <dbReference type="ARBA" id="ARBA00004429"/>
    </source>
</evidence>
<dbReference type="GO" id="GO:0005886">
    <property type="term" value="C:plasma membrane"/>
    <property type="evidence" value="ECO:0007669"/>
    <property type="project" value="UniProtKB-SubCell"/>
</dbReference>
<sequence length="205" mass="23039">MTEPNVSGANQPPAQDDDLLPTNALAWRLDRLVVAVGRFSSWLWIGVLIVVLINVFSRYVLSQGSIALEELSWHLFGAATMLTLGYAVVRDDHVRVDVLKEKFSPRTQATIELLGIAILALPVVYLMVEVLVPYAWKAWIYQERSQAPSGLPYRFIFKSMLPLGLIFVMIALFSRALRCMTFLFGFPRAVTPPKNDRRSVGHPNP</sequence>
<evidence type="ECO:0000256" key="3">
    <source>
        <dbReference type="ARBA" id="ARBA00022475"/>
    </source>
</evidence>
<keyword evidence="7 9" id="KW-0472">Membrane</keyword>
<dbReference type="Proteomes" id="UP000239866">
    <property type="component" value="Unassembled WGS sequence"/>
</dbReference>
<dbReference type="AlphaFoldDB" id="A0A2T1KTP4"/>
<evidence type="ECO:0000259" key="10">
    <source>
        <dbReference type="Pfam" id="PF04290"/>
    </source>
</evidence>
<dbReference type="InterPro" id="IPR007387">
    <property type="entry name" value="TRAP_DctQ"/>
</dbReference>
<feature type="transmembrane region" description="Helical" evidence="9">
    <location>
        <begin position="71"/>
        <end position="89"/>
    </location>
</feature>
<dbReference type="OrthoDB" id="9795655at2"/>
<comment type="subcellular location">
    <subcellularLocation>
        <location evidence="1 9">Cell inner membrane</location>
        <topology evidence="1 9">Multi-pass membrane protein</topology>
    </subcellularLocation>
</comment>
<dbReference type="GO" id="GO:0022857">
    <property type="term" value="F:transmembrane transporter activity"/>
    <property type="evidence" value="ECO:0007669"/>
    <property type="project" value="UniProtKB-UniRule"/>
</dbReference>
<keyword evidence="4 9" id="KW-0997">Cell inner membrane</keyword>
<comment type="similarity">
    <text evidence="8 9">Belongs to the TRAP transporter small permease family.</text>
</comment>
<dbReference type="Pfam" id="PF04290">
    <property type="entry name" value="DctQ"/>
    <property type="match status" value="1"/>
</dbReference>
<reference evidence="11 12" key="1">
    <citation type="submission" date="2018-03" db="EMBL/GenBank/DDBJ databases">
        <title>Marinobacter brunus sp. nov., a marine bacterium of Gamma-proteobacteria isolated from the surface seawater of the South China Sea.</title>
        <authorList>
            <person name="Cheng H."/>
            <person name="Wu Y.-H."/>
            <person name="Xamxidin M."/>
            <person name="Xu X.-W."/>
        </authorList>
    </citation>
    <scope>NUCLEOTIDE SEQUENCE [LARGE SCALE GENOMIC DNA]</scope>
    <source>
        <strain evidence="11 12">NH169-3</strain>
    </source>
</reference>
<evidence type="ECO:0000313" key="12">
    <source>
        <dbReference type="Proteomes" id="UP000239866"/>
    </source>
</evidence>
<feature type="domain" description="Tripartite ATP-independent periplasmic transporters DctQ component" evidence="10">
    <location>
        <begin position="48"/>
        <end position="180"/>
    </location>
</feature>
<keyword evidence="12" id="KW-1185">Reference proteome</keyword>
<evidence type="ECO:0000256" key="5">
    <source>
        <dbReference type="ARBA" id="ARBA00022692"/>
    </source>
</evidence>
<dbReference type="EMBL" id="PXNP01000009">
    <property type="protein sequence ID" value="PSF13477.1"/>
    <property type="molecule type" value="Genomic_DNA"/>
</dbReference>
<dbReference type="RefSeq" id="WP_106761040.1">
    <property type="nucleotide sequence ID" value="NZ_PXNP01000009.1"/>
</dbReference>
<evidence type="ECO:0000256" key="8">
    <source>
        <dbReference type="ARBA" id="ARBA00038436"/>
    </source>
</evidence>
<keyword evidence="3" id="KW-1003">Cell membrane</keyword>
<feature type="transmembrane region" description="Helical" evidence="9">
    <location>
        <begin position="41"/>
        <end position="59"/>
    </location>
</feature>
<protein>
    <recommendedName>
        <fullName evidence="9">TRAP transporter small permease protein</fullName>
    </recommendedName>
</protein>
<comment type="function">
    <text evidence="9">Part of the tripartite ATP-independent periplasmic (TRAP) transport system.</text>
</comment>
<dbReference type="PANTHER" id="PTHR35011:SF4">
    <property type="entry name" value="SLL1102 PROTEIN"/>
    <property type="match status" value="1"/>
</dbReference>
<evidence type="ECO:0000256" key="9">
    <source>
        <dbReference type="RuleBase" id="RU369079"/>
    </source>
</evidence>
<keyword evidence="2 9" id="KW-0813">Transport</keyword>
<keyword evidence="5 9" id="KW-0812">Transmembrane</keyword>
<evidence type="ECO:0000256" key="6">
    <source>
        <dbReference type="ARBA" id="ARBA00022989"/>
    </source>
</evidence>
<evidence type="ECO:0000256" key="2">
    <source>
        <dbReference type="ARBA" id="ARBA00022448"/>
    </source>
</evidence>
<dbReference type="PANTHER" id="PTHR35011">
    <property type="entry name" value="2,3-DIKETO-L-GULONATE TRAP TRANSPORTER SMALL PERMEASE PROTEIN YIAM"/>
    <property type="match status" value="1"/>
</dbReference>